<evidence type="ECO:0000313" key="2">
    <source>
        <dbReference type="EMBL" id="KAF3485109.1"/>
    </source>
</evidence>
<reference evidence="2" key="1">
    <citation type="submission" date="2019-12" db="EMBL/GenBank/DDBJ databases">
        <title>Genome sequencing and annotation of Brassica cretica.</title>
        <authorList>
            <person name="Studholme D.J."/>
            <person name="Sarris P."/>
        </authorList>
    </citation>
    <scope>NUCLEOTIDE SEQUENCE</scope>
    <source>
        <strain evidence="2">PFS-109/04</strain>
        <tissue evidence="2">Leaf</tissue>
    </source>
</reference>
<protein>
    <submittedName>
        <fullName evidence="2">Uncharacterized protein</fullName>
    </submittedName>
</protein>
<name>A0A8S9MUH6_BRACR</name>
<evidence type="ECO:0000313" key="3">
    <source>
        <dbReference type="Proteomes" id="UP000712600"/>
    </source>
</evidence>
<keyword evidence="1" id="KW-1133">Transmembrane helix</keyword>
<comment type="caution">
    <text evidence="2">The sequence shown here is derived from an EMBL/GenBank/DDBJ whole genome shotgun (WGS) entry which is preliminary data.</text>
</comment>
<dbReference type="AlphaFoldDB" id="A0A8S9MUH6"/>
<keyword evidence="1" id="KW-0812">Transmembrane</keyword>
<proteinExistence type="predicted"/>
<organism evidence="2 3">
    <name type="scientific">Brassica cretica</name>
    <name type="common">Mustard</name>
    <dbReference type="NCBI Taxonomy" id="69181"/>
    <lineage>
        <taxon>Eukaryota</taxon>
        <taxon>Viridiplantae</taxon>
        <taxon>Streptophyta</taxon>
        <taxon>Embryophyta</taxon>
        <taxon>Tracheophyta</taxon>
        <taxon>Spermatophyta</taxon>
        <taxon>Magnoliopsida</taxon>
        <taxon>eudicotyledons</taxon>
        <taxon>Gunneridae</taxon>
        <taxon>Pentapetalae</taxon>
        <taxon>rosids</taxon>
        <taxon>malvids</taxon>
        <taxon>Brassicales</taxon>
        <taxon>Brassicaceae</taxon>
        <taxon>Brassiceae</taxon>
        <taxon>Brassica</taxon>
    </lineage>
</organism>
<keyword evidence="1" id="KW-0472">Membrane</keyword>
<dbReference type="EMBL" id="QGKX02002183">
    <property type="protein sequence ID" value="KAF3485109.1"/>
    <property type="molecule type" value="Genomic_DNA"/>
</dbReference>
<accession>A0A8S9MUH6</accession>
<evidence type="ECO:0000256" key="1">
    <source>
        <dbReference type="SAM" id="Phobius"/>
    </source>
</evidence>
<sequence>MVALGLIIASRSGCEFAVEPSTIFFSVWGDWVKDDAVVSIFSFFSCEDVTSFVLVDGLSWVHECPCVRIFDPLRCFALLEFQGLLCASVMLRVVILDIILFMSPLFGLLIFGMFVLRTHRLHFWKDINPVRLILSGFTSGRMLILASFGL</sequence>
<gene>
    <name evidence="2" type="ORF">F2Q69_00052364</name>
</gene>
<feature type="transmembrane region" description="Helical" evidence="1">
    <location>
        <begin position="89"/>
        <end position="116"/>
    </location>
</feature>
<dbReference type="Proteomes" id="UP000712600">
    <property type="component" value="Unassembled WGS sequence"/>
</dbReference>